<accession>A0A0V0I8R5</accession>
<organism evidence="1">
    <name type="scientific">Solanum chacoense</name>
    <name type="common">Chaco potato</name>
    <dbReference type="NCBI Taxonomy" id="4108"/>
    <lineage>
        <taxon>Eukaryota</taxon>
        <taxon>Viridiplantae</taxon>
        <taxon>Streptophyta</taxon>
        <taxon>Embryophyta</taxon>
        <taxon>Tracheophyta</taxon>
        <taxon>Spermatophyta</taxon>
        <taxon>Magnoliopsida</taxon>
        <taxon>eudicotyledons</taxon>
        <taxon>Gunneridae</taxon>
        <taxon>Pentapetalae</taxon>
        <taxon>asterids</taxon>
        <taxon>lamiids</taxon>
        <taxon>Solanales</taxon>
        <taxon>Solanaceae</taxon>
        <taxon>Solanoideae</taxon>
        <taxon>Solaneae</taxon>
        <taxon>Solanum</taxon>
    </lineage>
</organism>
<reference evidence="1" key="1">
    <citation type="submission" date="2015-12" db="EMBL/GenBank/DDBJ databases">
        <title>Gene expression during late stages of embryo sac development: a critical building block for successful pollen-pistil interactions.</title>
        <authorList>
            <person name="Liu Y."/>
            <person name="Joly V."/>
            <person name="Sabar M."/>
            <person name="Matton D.P."/>
        </authorList>
    </citation>
    <scope>NUCLEOTIDE SEQUENCE</scope>
</reference>
<protein>
    <submittedName>
        <fullName evidence="1">Putative ovule protein</fullName>
    </submittedName>
</protein>
<sequence length="73" mass="8488">MESGMIFNHTQSNMILPCHTQSILVYQGKLRVYGSMQHCLLTPKLLLPNIRHTILYICYTNYHLVKNNVQNTP</sequence>
<proteinExistence type="predicted"/>
<dbReference type="EMBL" id="GEDG01009529">
    <property type="protein sequence ID" value="JAP29020.1"/>
    <property type="molecule type" value="Transcribed_RNA"/>
</dbReference>
<evidence type="ECO:0000313" key="1">
    <source>
        <dbReference type="EMBL" id="JAP29020.1"/>
    </source>
</evidence>
<dbReference type="AlphaFoldDB" id="A0A0V0I8R5"/>
<name>A0A0V0I8R5_SOLCH</name>